<reference evidence="10" key="2">
    <citation type="submission" date="2021-04" db="EMBL/GenBank/DDBJ databases">
        <authorList>
            <person name="Gilroy R."/>
        </authorList>
    </citation>
    <scope>NUCLEOTIDE SEQUENCE</scope>
    <source>
        <strain evidence="10">CHK195-6426</strain>
    </source>
</reference>
<evidence type="ECO:0000256" key="4">
    <source>
        <dbReference type="ARBA" id="ARBA00023163"/>
    </source>
</evidence>
<feature type="DNA-binding region" description="OmpR/PhoB-type" evidence="7">
    <location>
        <begin position="128"/>
        <end position="226"/>
    </location>
</feature>
<dbReference type="Pfam" id="PF00072">
    <property type="entry name" value="Response_reg"/>
    <property type="match status" value="1"/>
</dbReference>
<dbReference type="GO" id="GO:0000156">
    <property type="term" value="F:phosphorelay response regulator activity"/>
    <property type="evidence" value="ECO:0007669"/>
    <property type="project" value="TreeGrafter"/>
</dbReference>
<name>A0A9D1R7Q4_9FIRM</name>
<dbReference type="InterPro" id="IPR016032">
    <property type="entry name" value="Sig_transdc_resp-reg_C-effctor"/>
</dbReference>
<dbReference type="SMART" id="SM00862">
    <property type="entry name" value="Trans_reg_C"/>
    <property type="match status" value="1"/>
</dbReference>
<dbReference type="PANTHER" id="PTHR48111">
    <property type="entry name" value="REGULATOR OF RPOS"/>
    <property type="match status" value="1"/>
</dbReference>
<evidence type="ECO:0000313" key="10">
    <source>
        <dbReference type="EMBL" id="HIW82495.1"/>
    </source>
</evidence>
<evidence type="ECO:0000256" key="5">
    <source>
        <dbReference type="ARBA" id="ARBA00024867"/>
    </source>
</evidence>
<feature type="domain" description="OmpR/PhoB-type" evidence="9">
    <location>
        <begin position="128"/>
        <end position="226"/>
    </location>
</feature>
<dbReference type="PANTHER" id="PTHR48111:SF43">
    <property type="entry name" value="STAGE 0 SPORULATION PROTEIN A HOMOLOG"/>
    <property type="match status" value="1"/>
</dbReference>
<feature type="modified residue" description="4-aspartylphosphate" evidence="6">
    <location>
        <position position="54"/>
    </location>
</feature>
<dbReference type="EMBL" id="DXGH01000073">
    <property type="protein sequence ID" value="HIW82495.1"/>
    <property type="molecule type" value="Genomic_DNA"/>
</dbReference>
<keyword evidence="6" id="KW-0597">Phosphoprotein</keyword>
<dbReference type="SMART" id="SM00448">
    <property type="entry name" value="REC"/>
    <property type="match status" value="1"/>
</dbReference>
<comment type="function">
    <text evidence="5">May play the central regulatory role in sporulation. It may be an element of the effector pathway responsible for the activation of sporulation genes in response to nutritional stress. Spo0A may act in concert with spo0H (a sigma factor) to control the expression of some genes that are critical to the sporulation process.</text>
</comment>
<evidence type="ECO:0000313" key="11">
    <source>
        <dbReference type="Proteomes" id="UP000824265"/>
    </source>
</evidence>
<dbReference type="RefSeq" id="WP_318702558.1">
    <property type="nucleotide sequence ID" value="NZ_CALWMU010000008.1"/>
</dbReference>
<evidence type="ECO:0000259" key="9">
    <source>
        <dbReference type="PROSITE" id="PS51755"/>
    </source>
</evidence>
<dbReference type="InterPro" id="IPR001867">
    <property type="entry name" value="OmpR/PhoB-type_DNA-bd"/>
</dbReference>
<gene>
    <name evidence="10" type="ORF">H9742_13415</name>
</gene>
<feature type="domain" description="Response regulatory" evidence="8">
    <location>
        <begin position="5"/>
        <end position="118"/>
    </location>
</feature>
<dbReference type="GO" id="GO:0005829">
    <property type="term" value="C:cytosol"/>
    <property type="evidence" value="ECO:0007669"/>
    <property type="project" value="TreeGrafter"/>
</dbReference>
<dbReference type="Gene3D" id="1.10.10.10">
    <property type="entry name" value="Winged helix-like DNA-binding domain superfamily/Winged helix DNA-binding domain"/>
    <property type="match status" value="1"/>
</dbReference>
<dbReference type="InterPro" id="IPR001789">
    <property type="entry name" value="Sig_transdc_resp-reg_receiver"/>
</dbReference>
<comment type="caution">
    <text evidence="10">The sequence shown here is derived from an EMBL/GenBank/DDBJ whole genome shotgun (WGS) entry which is preliminary data.</text>
</comment>
<dbReference type="InterPro" id="IPR011006">
    <property type="entry name" value="CheY-like_superfamily"/>
</dbReference>
<evidence type="ECO:0000256" key="2">
    <source>
        <dbReference type="ARBA" id="ARBA00023015"/>
    </source>
</evidence>
<dbReference type="GO" id="GO:0000976">
    <property type="term" value="F:transcription cis-regulatory region binding"/>
    <property type="evidence" value="ECO:0007669"/>
    <property type="project" value="TreeGrafter"/>
</dbReference>
<evidence type="ECO:0000256" key="7">
    <source>
        <dbReference type="PROSITE-ProRule" id="PRU01091"/>
    </source>
</evidence>
<evidence type="ECO:0000256" key="1">
    <source>
        <dbReference type="ARBA" id="ARBA00018672"/>
    </source>
</evidence>
<keyword evidence="2" id="KW-0805">Transcription regulation</keyword>
<dbReference type="InterPro" id="IPR039420">
    <property type="entry name" value="WalR-like"/>
</dbReference>
<dbReference type="AlphaFoldDB" id="A0A9D1R7Q4"/>
<protein>
    <recommendedName>
        <fullName evidence="1">Stage 0 sporulation protein A homolog</fullName>
    </recommendedName>
</protein>
<proteinExistence type="predicted"/>
<evidence type="ECO:0000256" key="3">
    <source>
        <dbReference type="ARBA" id="ARBA00023125"/>
    </source>
</evidence>
<dbReference type="CDD" id="cd18159">
    <property type="entry name" value="REC_OmpR_NsrR-like"/>
    <property type="match status" value="1"/>
</dbReference>
<dbReference type="Proteomes" id="UP000824265">
    <property type="component" value="Unassembled WGS sequence"/>
</dbReference>
<dbReference type="SUPFAM" id="SSF52172">
    <property type="entry name" value="CheY-like"/>
    <property type="match status" value="1"/>
</dbReference>
<dbReference type="InterPro" id="IPR036388">
    <property type="entry name" value="WH-like_DNA-bd_sf"/>
</dbReference>
<dbReference type="CDD" id="cd00383">
    <property type="entry name" value="trans_reg_C"/>
    <property type="match status" value="1"/>
</dbReference>
<keyword evidence="4" id="KW-0804">Transcription</keyword>
<dbReference type="Gene3D" id="3.40.50.2300">
    <property type="match status" value="1"/>
</dbReference>
<dbReference type="Pfam" id="PF00486">
    <property type="entry name" value="Trans_reg_C"/>
    <property type="match status" value="1"/>
</dbReference>
<dbReference type="PROSITE" id="PS50110">
    <property type="entry name" value="RESPONSE_REGULATORY"/>
    <property type="match status" value="1"/>
</dbReference>
<dbReference type="GO" id="GO:0032993">
    <property type="term" value="C:protein-DNA complex"/>
    <property type="evidence" value="ECO:0007669"/>
    <property type="project" value="TreeGrafter"/>
</dbReference>
<dbReference type="SUPFAM" id="SSF46894">
    <property type="entry name" value="C-terminal effector domain of the bipartite response regulators"/>
    <property type="match status" value="1"/>
</dbReference>
<sequence>MDQYKILVVEDDAVIAGSMKLHLEKWGYQVACVEDFCNVLSQFAAFSPHLVLLDIVLPFFNGHYWCGQIRQISQVPIIFVSSAGDNMNIVMAVNMGGDDFLTKPFDLEVLSAKVQALLRRTYAFRGPTSVLEYRGIVLDLADASLKVGERKMELTKNEFKILQLLFENIGRIVSREELMERLWDSECFVDDNTLTVNMARLRKKLEGAGAEHLISTKKGIGYLCGSAGDSTVS</sequence>
<dbReference type="PROSITE" id="PS51755">
    <property type="entry name" value="OMPR_PHOB"/>
    <property type="match status" value="1"/>
</dbReference>
<evidence type="ECO:0000256" key="6">
    <source>
        <dbReference type="PROSITE-ProRule" id="PRU00169"/>
    </source>
</evidence>
<dbReference type="GO" id="GO:0006355">
    <property type="term" value="P:regulation of DNA-templated transcription"/>
    <property type="evidence" value="ECO:0007669"/>
    <property type="project" value="InterPro"/>
</dbReference>
<accession>A0A9D1R7Q4</accession>
<reference evidence="10" key="1">
    <citation type="journal article" date="2021" name="PeerJ">
        <title>Extensive microbial diversity within the chicken gut microbiome revealed by metagenomics and culture.</title>
        <authorList>
            <person name="Gilroy R."/>
            <person name="Ravi A."/>
            <person name="Getino M."/>
            <person name="Pursley I."/>
            <person name="Horton D.L."/>
            <person name="Alikhan N.F."/>
            <person name="Baker D."/>
            <person name="Gharbi K."/>
            <person name="Hall N."/>
            <person name="Watson M."/>
            <person name="Adriaenssens E.M."/>
            <person name="Foster-Nyarko E."/>
            <person name="Jarju S."/>
            <person name="Secka A."/>
            <person name="Antonio M."/>
            <person name="Oren A."/>
            <person name="Chaudhuri R.R."/>
            <person name="La Ragione R."/>
            <person name="Hildebrand F."/>
            <person name="Pallen M.J."/>
        </authorList>
    </citation>
    <scope>NUCLEOTIDE SEQUENCE</scope>
    <source>
        <strain evidence="10">CHK195-6426</strain>
    </source>
</reference>
<evidence type="ECO:0000259" key="8">
    <source>
        <dbReference type="PROSITE" id="PS50110"/>
    </source>
</evidence>
<organism evidence="10 11">
    <name type="scientific">Candidatus Acetatifactor stercoripullorum</name>
    <dbReference type="NCBI Taxonomy" id="2838414"/>
    <lineage>
        <taxon>Bacteria</taxon>
        <taxon>Bacillati</taxon>
        <taxon>Bacillota</taxon>
        <taxon>Clostridia</taxon>
        <taxon>Lachnospirales</taxon>
        <taxon>Lachnospiraceae</taxon>
        <taxon>Acetatifactor</taxon>
    </lineage>
</organism>
<keyword evidence="3 7" id="KW-0238">DNA-binding</keyword>